<reference evidence="2" key="1">
    <citation type="journal article" date="2022" name="ISME J.">
        <title>Identification of active gaseous-alkane degraders at natural gas seeps.</title>
        <authorList>
            <person name="Farhan Ul Haque M."/>
            <person name="Hernandez M."/>
            <person name="Crombie A.T."/>
            <person name="Murrell J.C."/>
        </authorList>
    </citation>
    <scope>NUCLEOTIDE SEQUENCE</scope>
    <source>
        <strain evidence="2">ANDR5</strain>
    </source>
</reference>
<evidence type="ECO:0000313" key="3">
    <source>
        <dbReference type="Proteomes" id="UP001139068"/>
    </source>
</evidence>
<protein>
    <submittedName>
        <fullName evidence="2">Uncharacterized protein</fullName>
    </submittedName>
</protein>
<evidence type="ECO:0000313" key="2">
    <source>
        <dbReference type="EMBL" id="MCI4673723.1"/>
    </source>
</evidence>
<feature type="region of interest" description="Disordered" evidence="1">
    <location>
        <begin position="120"/>
        <end position="139"/>
    </location>
</feature>
<organism evidence="2 3">
    <name type="scientific">Candidatus Mycolicibacterium alkanivorans</name>
    <dbReference type="NCBI Taxonomy" id="2954114"/>
    <lineage>
        <taxon>Bacteria</taxon>
        <taxon>Bacillati</taxon>
        <taxon>Actinomycetota</taxon>
        <taxon>Actinomycetes</taxon>
        <taxon>Mycobacteriales</taxon>
        <taxon>Mycobacteriaceae</taxon>
        <taxon>Mycolicibacterium</taxon>
    </lineage>
</organism>
<accession>A0ABS9YR52</accession>
<keyword evidence="3" id="KW-1185">Reference proteome</keyword>
<dbReference type="Proteomes" id="UP001139068">
    <property type="component" value="Unassembled WGS sequence"/>
</dbReference>
<name>A0ABS9YR52_9MYCO</name>
<evidence type="ECO:0000256" key="1">
    <source>
        <dbReference type="SAM" id="MobiDB-lite"/>
    </source>
</evidence>
<dbReference type="EMBL" id="JAIVFL010000001">
    <property type="protein sequence ID" value="MCI4673723.1"/>
    <property type="molecule type" value="Genomic_DNA"/>
</dbReference>
<gene>
    <name evidence="2" type="ORF">K9U37_01605</name>
</gene>
<proteinExistence type="predicted"/>
<sequence>MHAARFDLAGPHREPARVGEDLHVAALGLVLARVPQVMALVGALVHPVDLDERPVQRDVRPAFPLRLVEHVVQVGCLVGDHVDRLVQIPVAGGDRQRGLEGQQPHRGVVAEPPQHQLGLRAHRARASPGAGADLAPVRA</sequence>
<comment type="caution">
    <text evidence="2">The sequence shown here is derived from an EMBL/GenBank/DDBJ whole genome shotgun (WGS) entry which is preliminary data.</text>
</comment>